<dbReference type="InterPro" id="IPR041698">
    <property type="entry name" value="Methyltransf_25"/>
</dbReference>
<keyword evidence="3" id="KW-0489">Methyltransferase</keyword>
<dbReference type="CDD" id="cd02440">
    <property type="entry name" value="AdoMet_MTases"/>
    <property type="match status" value="1"/>
</dbReference>
<dbReference type="Pfam" id="PF13649">
    <property type="entry name" value="Methyltransf_25"/>
    <property type="match status" value="1"/>
</dbReference>
<dbReference type="Gene3D" id="3.40.50.150">
    <property type="entry name" value="Vaccinia Virus protein VP39"/>
    <property type="match status" value="1"/>
</dbReference>
<dbReference type="RefSeq" id="WP_024268392.1">
    <property type="nucleotide sequence ID" value="NC_023035.1"/>
</dbReference>
<proteinExistence type="predicted"/>
<dbReference type="GO" id="GO:0008168">
    <property type="term" value="F:methyltransferase activity"/>
    <property type="evidence" value="ECO:0007669"/>
    <property type="project" value="UniProtKB-KW"/>
</dbReference>
<dbReference type="PANTHER" id="PTHR43861">
    <property type="entry name" value="TRANS-ACONITATE 2-METHYLTRANSFERASE-RELATED"/>
    <property type="match status" value="1"/>
</dbReference>
<dbReference type="GO" id="GO:0032259">
    <property type="term" value="P:methylation"/>
    <property type="evidence" value="ECO:0007669"/>
    <property type="project" value="UniProtKB-KW"/>
</dbReference>
<dbReference type="InterPro" id="IPR029063">
    <property type="entry name" value="SAM-dependent_MTases_sf"/>
</dbReference>
<feature type="domain" description="Methyltransferase" evidence="2">
    <location>
        <begin position="49"/>
        <end position="142"/>
    </location>
</feature>
<organism evidence="3 4">
    <name type="scientific">Salinispira pacifica</name>
    <dbReference type="NCBI Taxonomy" id="1307761"/>
    <lineage>
        <taxon>Bacteria</taxon>
        <taxon>Pseudomonadati</taxon>
        <taxon>Spirochaetota</taxon>
        <taxon>Spirochaetia</taxon>
        <taxon>Spirochaetales</taxon>
        <taxon>Spirochaetaceae</taxon>
        <taxon>Salinispira</taxon>
    </lineage>
</organism>
<sequence>MNNESIRPYTHLSSYYRHHWQEYSLDYLKLIDNWYTEAARASRQRGVGDLGCGTGFMSIELAGRGYPVFGIDVSAEMLAQARDAAEGLENPPVFIQGDIVHTRFPAPAAMAFMAYDVINYLLEKEDLQALFTHLGGQLPEGGILMFDMNTPEIYRVYHGVRETIEIPGGYITQDTRFNRRKGLGKTRFTIHHGGKRLSELHVQRVYEIHEISAWLERCGFQIREIFDDFDGSPAHAESQKPIFIAQNAGKGS</sequence>
<keyword evidence="4" id="KW-1185">Reference proteome</keyword>
<reference evidence="3 4" key="1">
    <citation type="journal article" date="2015" name="Stand. Genomic Sci.">
        <title>Complete genome sequence and description of Salinispira pacifica gen. nov., sp. nov., a novel spirochaete isolated form a hypersaline microbial mat.</title>
        <authorList>
            <person name="Ben Hania W."/>
            <person name="Joseph M."/>
            <person name="Schumann P."/>
            <person name="Bunk B."/>
            <person name="Fiebig A."/>
            <person name="Sproer C."/>
            <person name="Klenk H.P."/>
            <person name="Fardeau M.L."/>
            <person name="Spring S."/>
        </authorList>
    </citation>
    <scope>NUCLEOTIDE SEQUENCE [LARGE SCALE GENOMIC DNA]</scope>
    <source>
        <strain evidence="3 4">L21-RPul-D2</strain>
    </source>
</reference>
<dbReference type="eggNOG" id="COG2226">
    <property type="taxonomic scope" value="Bacteria"/>
</dbReference>
<evidence type="ECO:0000256" key="1">
    <source>
        <dbReference type="ARBA" id="ARBA00022679"/>
    </source>
</evidence>
<evidence type="ECO:0000259" key="2">
    <source>
        <dbReference type="Pfam" id="PF13649"/>
    </source>
</evidence>
<dbReference type="KEGG" id="slr:L21SP2_2121"/>
<dbReference type="EMBL" id="CP006939">
    <property type="protein sequence ID" value="AHC15488.1"/>
    <property type="molecule type" value="Genomic_DNA"/>
</dbReference>
<dbReference type="OrthoDB" id="9783256at2"/>
<dbReference type="Gene3D" id="2.20.25.110">
    <property type="entry name" value="S-adenosyl-L-methionine-dependent methyltransferases"/>
    <property type="match status" value="1"/>
</dbReference>
<dbReference type="HOGENOM" id="CLU_069129_5_2_12"/>
<dbReference type="SUPFAM" id="SSF53335">
    <property type="entry name" value="S-adenosyl-L-methionine-dependent methyltransferases"/>
    <property type="match status" value="1"/>
</dbReference>
<keyword evidence="1 3" id="KW-0808">Transferase</keyword>
<accession>V5WI69</accession>
<name>V5WI69_9SPIO</name>
<dbReference type="STRING" id="1307761.L21SP2_2121"/>
<protein>
    <submittedName>
        <fullName evidence="3">Methyltransferase</fullName>
    </submittedName>
</protein>
<gene>
    <name evidence="3" type="ORF">L21SP2_2121</name>
</gene>
<dbReference type="Proteomes" id="UP000018680">
    <property type="component" value="Chromosome"/>
</dbReference>
<evidence type="ECO:0000313" key="4">
    <source>
        <dbReference type="Proteomes" id="UP000018680"/>
    </source>
</evidence>
<evidence type="ECO:0000313" key="3">
    <source>
        <dbReference type="EMBL" id="AHC15488.1"/>
    </source>
</evidence>
<dbReference type="AlphaFoldDB" id="V5WI69"/>